<evidence type="ECO:0000313" key="1">
    <source>
        <dbReference type="EMBL" id="SBP24790.1"/>
    </source>
</evidence>
<reference evidence="1" key="1">
    <citation type="submission" date="2016-05" db="EMBL/GenBank/DDBJ databases">
        <authorList>
            <person name="Lavstsen T."/>
            <person name="Jespersen J.S."/>
        </authorList>
    </citation>
    <scope>NUCLEOTIDE SEQUENCE</scope>
    <source>
        <tissue evidence="1">Brain</tissue>
    </source>
</reference>
<gene>
    <name evidence="1" type="primary">Nfu_g_1_025364</name>
</gene>
<dbReference type="EMBL" id="HADX01002558">
    <property type="protein sequence ID" value="SBP24790.1"/>
    <property type="molecule type" value="Transcribed_RNA"/>
</dbReference>
<organism evidence="1">
    <name type="scientific">Iconisemion striatum</name>
    <dbReference type="NCBI Taxonomy" id="60296"/>
    <lineage>
        <taxon>Eukaryota</taxon>
        <taxon>Metazoa</taxon>
        <taxon>Chordata</taxon>
        <taxon>Craniata</taxon>
        <taxon>Vertebrata</taxon>
        <taxon>Euteleostomi</taxon>
        <taxon>Actinopterygii</taxon>
        <taxon>Neopterygii</taxon>
        <taxon>Teleostei</taxon>
        <taxon>Neoteleostei</taxon>
        <taxon>Acanthomorphata</taxon>
        <taxon>Ovalentaria</taxon>
        <taxon>Atherinomorphae</taxon>
        <taxon>Cyprinodontiformes</taxon>
        <taxon>Nothobranchiidae</taxon>
        <taxon>Iconisemion</taxon>
    </lineage>
</organism>
<protein>
    <submittedName>
        <fullName evidence="1">Uncharacterized protein</fullName>
    </submittedName>
</protein>
<accession>A0A1A7Y496</accession>
<name>A0A1A7Y496_9TELE</name>
<sequence>YWYGQAYVMDQQTQVHFIDGILNAQRYCDDFLKPIVVPFTHDHHLILQHDVRPHIVYCAKFSETPLETAYGRTLISRATALVDI</sequence>
<proteinExistence type="predicted"/>
<feature type="non-terminal residue" evidence="1">
    <location>
        <position position="1"/>
    </location>
</feature>
<reference evidence="1" key="2">
    <citation type="submission" date="2016-06" db="EMBL/GenBank/DDBJ databases">
        <title>The genome of a short-lived fish provides insights into sex chromosome evolution and the genetic control of aging.</title>
        <authorList>
            <person name="Reichwald K."/>
            <person name="Felder M."/>
            <person name="Petzold A."/>
            <person name="Koch P."/>
            <person name="Groth M."/>
            <person name="Platzer M."/>
        </authorList>
    </citation>
    <scope>NUCLEOTIDE SEQUENCE</scope>
    <source>
        <tissue evidence="1">Brain</tissue>
    </source>
</reference>
<dbReference type="AlphaFoldDB" id="A0A1A7Y496"/>
<feature type="non-terminal residue" evidence="1">
    <location>
        <position position="84"/>
    </location>
</feature>